<sequence length="90" mass="10390">MIPRLERGCLISTGCPAWDIVEGILTVERTSNAYRRKIAGDDTLPDLDKEIGMEIIQNSEDKVTEELTEKLYYLQSHFLLCRVCPFRRTN</sequence>
<reference evidence="1 2" key="1">
    <citation type="journal article" date="2016" name="Nat. Commun.">
        <title>Thousands of microbial genomes shed light on interconnected biogeochemical processes in an aquifer system.</title>
        <authorList>
            <person name="Anantharaman K."/>
            <person name="Brown C.T."/>
            <person name="Hug L.A."/>
            <person name="Sharon I."/>
            <person name="Castelle C.J."/>
            <person name="Probst A.J."/>
            <person name="Thomas B.C."/>
            <person name="Singh A."/>
            <person name="Wilkins M.J."/>
            <person name="Karaoz U."/>
            <person name="Brodie E.L."/>
            <person name="Williams K.H."/>
            <person name="Hubbard S.S."/>
            <person name="Banfield J.F."/>
        </authorList>
    </citation>
    <scope>NUCLEOTIDE SEQUENCE [LARGE SCALE GENOMIC DNA]</scope>
</reference>
<comment type="caution">
    <text evidence="1">The sequence shown here is derived from an EMBL/GenBank/DDBJ whole genome shotgun (WGS) entry which is preliminary data.</text>
</comment>
<protein>
    <submittedName>
        <fullName evidence="1">Uncharacterized protein</fullName>
    </submittedName>
</protein>
<gene>
    <name evidence="1" type="ORF">A2774_05970</name>
</gene>
<dbReference type="AlphaFoldDB" id="A0A1F7G9J3"/>
<dbReference type="Proteomes" id="UP000177208">
    <property type="component" value="Unassembled WGS sequence"/>
</dbReference>
<dbReference type="EMBL" id="MFZG01000035">
    <property type="protein sequence ID" value="OGK15540.1"/>
    <property type="molecule type" value="Genomic_DNA"/>
</dbReference>
<evidence type="ECO:0000313" key="2">
    <source>
        <dbReference type="Proteomes" id="UP000177208"/>
    </source>
</evidence>
<name>A0A1F7G9J3_9BACT</name>
<proteinExistence type="predicted"/>
<organism evidence="1 2">
    <name type="scientific">Candidatus Roizmanbacteria bacterium RIFCSPHIGHO2_01_FULL_39_12c</name>
    <dbReference type="NCBI Taxonomy" id="1802031"/>
    <lineage>
        <taxon>Bacteria</taxon>
        <taxon>Candidatus Roizmaniibacteriota</taxon>
    </lineage>
</organism>
<accession>A0A1F7G9J3</accession>
<evidence type="ECO:0000313" key="1">
    <source>
        <dbReference type="EMBL" id="OGK15540.1"/>
    </source>
</evidence>